<protein>
    <recommendedName>
        <fullName evidence="1">Glucosamine/galactosamine-6-phosphate isomerase domain-containing protein</fullName>
    </recommendedName>
</protein>
<organism evidence="2">
    <name type="scientific">uncultured Aureispira sp</name>
    <dbReference type="NCBI Taxonomy" id="1331704"/>
    <lineage>
        <taxon>Bacteria</taxon>
        <taxon>Pseudomonadati</taxon>
        <taxon>Bacteroidota</taxon>
        <taxon>Saprospiria</taxon>
        <taxon>Saprospirales</taxon>
        <taxon>Saprospiraceae</taxon>
        <taxon>Aureispira</taxon>
        <taxon>environmental samples</taxon>
    </lineage>
</organism>
<proteinExistence type="predicted"/>
<dbReference type="SUPFAM" id="SSF53474">
    <property type="entry name" value="alpha/beta-Hydrolases"/>
    <property type="match status" value="1"/>
</dbReference>
<sequence>MTKNKSFEFSALPHSQKIRNTSDLAVPETLYFTTKEEFDEAVGQDFIDYANKITEGGQKFLVGLAHGQSPAGAYEYILEHYHKIRRSSLIRFTFTNSRLKRQRGLEGVIDARALLTKMLRKGLITKDQILGRGLNRDDIEEYTQGFNDKLKSYLEEHNKAGFDYVFLSFDPTGRVAGISRKSKAFGSDELVMIVDDLEEKEITGTPKFLARAKRIAFLATKSDKRRPLAWLYYRWGKANESPSFLRHISNVEERMTVFIDDQALTWPQTKIVRQTAYGDSTIRLDFAKPYDENAAEKLPIVLLIHGFLGLNSFDGVLAAMPTHQCIGAAMHYGSIPYDLPPKLYSDHVVKNINEVVTYFGEKGHSVYIFDHSMGNTYFMLMDRDYKSLPGIQKYLCGRIGANPFFAEHAKHAFLGFLDNVLLPAVSFRKSTGGKAMLMSLRRLVPFDTRRGVRRRGIKLTDWLIRKDSSIRERLWQASKERILYIMTNLESVPHLDRIPIERALNRLPAKVFAIQVHAALLESKSHDKQTSMENMAKYNVPILILKSEKDAIAKFSPRLHRTPNVTVVDITDKKESDLFREHLYHMVNPEKSARIIVDFVEGVEAQRKEV</sequence>
<evidence type="ECO:0000259" key="1">
    <source>
        <dbReference type="Pfam" id="PF01182"/>
    </source>
</evidence>
<dbReference type="InterPro" id="IPR029058">
    <property type="entry name" value="AB_hydrolase_fold"/>
</dbReference>
<dbReference type="InterPro" id="IPR037171">
    <property type="entry name" value="NagB/RpiA_transferase-like"/>
</dbReference>
<gene>
    <name evidence="2" type="ORF">HELGO_WM45889</name>
</gene>
<dbReference type="GO" id="GO:0005975">
    <property type="term" value="P:carbohydrate metabolic process"/>
    <property type="evidence" value="ECO:0007669"/>
    <property type="project" value="InterPro"/>
</dbReference>
<evidence type="ECO:0000313" key="2">
    <source>
        <dbReference type="EMBL" id="CAA6821874.1"/>
    </source>
</evidence>
<dbReference type="SUPFAM" id="SSF100950">
    <property type="entry name" value="NagB/RpiA/CoA transferase-like"/>
    <property type="match status" value="1"/>
</dbReference>
<dbReference type="AlphaFoldDB" id="A0A6S6TR10"/>
<accession>A0A6S6TR10</accession>
<dbReference type="InterPro" id="IPR006148">
    <property type="entry name" value="Glc/Gal-6P_isomerase"/>
</dbReference>
<dbReference type="Gene3D" id="3.40.50.1820">
    <property type="entry name" value="alpha/beta hydrolase"/>
    <property type="match status" value="1"/>
</dbReference>
<dbReference type="Pfam" id="PF01182">
    <property type="entry name" value="Glucosamine_iso"/>
    <property type="match status" value="1"/>
</dbReference>
<dbReference type="EMBL" id="CACVAQ010000304">
    <property type="protein sequence ID" value="CAA6821874.1"/>
    <property type="molecule type" value="Genomic_DNA"/>
</dbReference>
<dbReference type="Gene3D" id="3.40.50.1360">
    <property type="match status" value="1"/>
</dbReference>
<name>A0A6S6TR10_9BACT</name>
<feature type="domain" description="Glucosamine/galactosamine-6-phosphate isomerase" evidence="1">
    <location>
        <begin position="34"/>
        <end position="229"/>
    </location>
</feature>
<reference evidence="2" key="1">
    <citation type="submission" date="2020-01" db="EMBL/GenBank/DDBJ databases">
        <authorList>
            <person name="Meier V. D."/>
            <person name="Meier V D."/>
        </authorList>
    </citation>
    <scope>NUCLEOTIDE SEQUENCE</scope>
    <source>
        <strain evidence="2">HLG_WM_MAG_10</strain>
    </source>
</reference>